<feature type="region of interest" description="Disordered" evidence="1">
    <location>
        <begin position="1"/>
        <end position="47"/>
    </location>
</feature>
<feature type="compositionally biased region" description="Basic and acidic residues" evidence="1">
    <location>
        <begin position="187"/>
        <end position="211"/>
    </location>
</feature>
<organism evidence="2 3">
    <name type="scientific">Bifidobacterium myosotis</name>
    <dbReference type="NCBI Taxonomy" id="1630166"/>
    <lineage>
        <taxon>Bacteria</taxon>
        <taxon>Bacillati</taxon>
        <taxon>Actinomycetota</taxon>
        <taxon>Actinomycetes</taxon>
        <taxon>Bifidobacteriales</taxon>
        <taxon>Bifidobacteriaceae</taxon>
        <taxon>Bifidobacterium</taxon>
    </lineage>
</organism>
<feature type="region of interest" description="Disordered" evidence="1">
    <location>
        <begin position="148"/>
        <end position="211"/>
    </location>
</feature>
<feature type="compositionally biased region" description="Basic and acidic residues" evidence="1">
    <location>
        <begin position="303"/>
        <end position="356"/>
    </location>
</feature>
<protein>
    <submittedName>
        <fullName evidence="2">Uncharacterized protein</fullName>
    </submittedName>
</protein>
<reference evidence="2 3" key="1">
    <citation type="journal article" date="2019" name="Syst. Appl. Microbiol.">
        <title>Characterization of Bifidobacterium species in feaces of the Egyptian fruit bat: Description of B. vespertilionis sp. nov. and B. rousetti sp. nov.</title>
        <authorList>
            <person name="Modesto M."/>
            <person name="Satti M."/>
            <person name="Watanabe K."/>
            <person name="Puglisi E."/>
            <person name="Morelli L."/>
            <person name="Huang C.-H."/>
            <person name="Liou J.-S."/>
            <person name="Miyashita M."/>
            <person name="Tamura T."/>
            <person name="Saito S."/>
            <person name="Mori K."/>
            <person name="Huang L."/>
            <person name="Sciavilla P."/>
            <person name="Sandri C."/>
            <person name="Spiezio C."/>
            <person name="Vitali F."/>
            <person name="Cavalieri D."/>
            <person name="Perpetuini G."/>
            <person name="Tofalo R."/>
            <person name="Bonetti A."/>
            <person name="Arita M."/>
            <person name="Mattarelli P."/>
        </authorList>
    </citation>
    <scope>NUCLEOTIDE SEQUENCE [LARGE SCALE GENOMIC DNA]</scope>
    <source>
        <strain evidence="2 3">RST17</strain>
    </source>
</reference>
<name>A0A5M9ZG01_9BIFI</name>
<accession>A0A5M9ZG01</accession>
<evidence type="ECO:0000256" key="1">
    <source>
        <dbReference type="SAM" id="MobiDB-lite"/>
    </source>
</evidence>
<gene>
    <name evidence="2" type="ORF">EMO91_12865</name>
</gene>
<dbReference type="Proteomes" id="UP000410049">
    <property type="component" value="Unassembled WGS sequence"/>
</dbReference>
<proteinExistence type="predicted"/>
<comment type="caution">
    <text evidence="2">The sequence shown here is derived from an EMBL/GenBank/DDBJ whole genome shotgun (WGS) entry which is preliminary data.</text>
</comment>
<dbReference type="EMBL" id="RZUH01000020">
    <property type="protein sequence ID" value="KAA8825114.1"/>
    <property type="molecule type" value="Genomic_DNA"/>
</dbReference>
<dbReference type="AlphaFoldDB" id="A0A5M9ZG01"/>
<feature type="compositionally biased region" description="Low complexity" evidence="1">
    <location>
        <begin position="159"/>
        <end position="179"/>
    </location>
</feature>
<dbReference type="RefSeq" id="WP_150380279.1">
    <property type="nucleotide sequence ID" value="NZ_RZUH01000020.1"/>
</dbReference>
<evidence type="ECO:0000313" key="3">
    <source>
        <dbReference type="Proteomes" id="UP000410049"/>
    </source>
</evidence>
<evidence type="ECO:0000313" key="2">
    <source>
        <dbReference type="EMBL" id="KAA8825114.1"/>
    </source>
</evidence>
<feature type="region of interest" description="Disordered" evidence="1">
    <location>
        <begin position="285"/>
        <end position="369"/>
    </location>
</feature>
<sequence>MTTDANGRSHRPQGLPQHVAGTFDAKGGDAGATDVEPPAAPPFDPETEWRAETATLARAADRTAPMDDEPVWMLGDPEHPIAVPDSIIRSRYGRDGDPRLHRIAARAWALRQAEPLRSKVLADIAEHGTDAEWMRIHARAVMGYLRAAPDATPGPTPADKPADAGPAAAPDTDDPWATTETGIDPETLDRPAAERAKAAPDPDPRAAARRERAAAHRAWVRSRPVWRGELDAATLGDFIRPGIDVNHTFAPFRVTAHDGRLIIASRDMDEKGRRRLYETWDPLVPDLKDGQTIEADGDGVWHLTHDPADEPKRKPKTRESREEPKTTKPDGEPEAKDAPRRDTATRDDARRTRYDPYDPYDPYRGMGERDWRRERRLQAIIAVIRGLSALIGAITQGYRQGRGGRR</sequence>